<evidence type="ECO:0000256" key="1">
    <source>
        <dbReference type="ARBA" id="ARBA00022737"/>
    </source>
</evidence>
<comment type="caution">
    <text evidence="3">The sequence shown here is derived from an EMBL/GenBank/DDBJ whole genome shotgun (WGS) entry which is preliminary data.</text>
</comment>
<evidence type="ECO:0000259" key="2">
    <source>
        <dbReference type="Pfam" id="PF23598"/>
    </source>
</evidence>
<dbReference type="OMA" id="ISRANPY"/>
<dbReference type="InParanoid" id="A0A2R6PIU1"/>
<gene>
    <name evidence="3" type="ORF">CEY00_Acc29039</name>
</gene>
<reference evidence="4" key="2">
    <citation type="journal article" date="2018" name="BMC Genomics">
        <title>A manually annotated Actinidia chinensis var. chinensis (kiwifruit) genome highlights the challenges associated with draft genomes and gene prediction in plants.</title>
        <authorList>
            <person name="Pilkington S.M."/>
            <person name="Crowhurst R."/>
            <person name="Hilario E."/>
            <person name="Nardozza S."/>
            <person name="Fraser L."/>
            <person name="Peng Y."/>
            <person name="Gunaseelan K."/>
            <person name="Simpson R."/>
            <person name="Tahir J."/>
            <person name="Deroles S.C."/>
            <person name="Templeton K."/>
            <person name="Luo Z."/>
            <person name="Davy M."/>
            <person name="Cheng C."/>
            <person name="McNeilage M."/>
            <person name="Scaglione D."/>
            <person name="Liu Y."/>
            <person name="Zhang Q."/>
            <person name="Datson P."/>
            <person name="De Silva N."/>
            <person name="Gardiner S.E."/>
            <person name="Bassett H."/>
            <person name="Chagne D."/>
            <person name="McCallum J."/>
            <person name="Dzierzon H."/>
            <person name="Deng C."/>
            <person name="Wang Y.Y."/>
            <person name="Barron L."/>
            <person name="Manako K."/>
            <person name="Bowen J."/>
            <person name="Foster T.M."/>
            <person name="Erridge Z.A."/>
            <person name="Tiffin H."/>
            <person name="Waite C.N."/>
            <person name="Davies K.M."/>
            <person name="Grierson E.P."/>
            <person name="Laing W.A."/>
            <person name="Kirk R."/>
            <person name="Chen X."/>
            <person name="Wood M."/>
            <person name="Montefiori M."/>
            <person name="Brummell D.A."/>
            <person name="Schwinn K.E."/>
            <person name="Catanach A."/>
            <person name="Fullerton C."/>
            <person name="Li D."/>
            <person name="Meiyalaghan S."/>
            <person name="Nieuwenhuizen N."/>
            <person name="Read N."/>
            <person name="Prakash R."/>
            <person name="Hunter D."/>
            <person name="Zhang H."/>
            <person name="McKenzie M."/>
            <person name="Knabel M."/>
            <person name="Harris A."/>
            <person name="Allan A.C."/>
            <person name="Gleave A."/>
            <person name="Chen A."/>
            <person name="Janssen B.J."/>
            <person name="Plunkett B."/>
            <person name="Ampomah-Dwamena C."/>
            <person name="Voogd C."/>
            <person name="Leif D."/>
            <person name="Lafferty D."/>
            <person name="Souleyre E.J.F."/>
            <person name="Varkonyi-Gasic E."/>
            <person name="Gambi F."/>
            <person name="Hanley J."/>
            <person name="Yao J.L."/>
            <person name="Cheung J."/>
            <person name="David K.M."/>
            <person name="Warren B."/>
            <person name="Marsh K."/>
            <person name="Snowden K.C."/>
            <person name="Lin-Wang K."/>
            <person name="Brian L."/>
            <person name="Martinez-Sanchez M."/>
            <person name="Wang M."/>
            <person name="Ileperuma N."/>
            <person name="Macnee N."/>
            <person name="Campin R."/>
            <person name="McAtee P."/>
            <person name="Drummond R.S.M."/>
            <person name="Espley R.V."/>
            <person name="Ireland H.S."/>
            <person name="Wu R."/>
            <person name="Atkinson R.G."/>
            <person name="Karunairetnam S."/>
            <person name="Bulley S."/>
            <person name="Chunkath S."/>
            <person name="Hanley Z."/>
            <person name="Storey R."/>
            <person name="Thrimawithana A.H."/>
            <person name="Thomson S."/>
            <person name="David C."/>
            <person name="Testolin R."/>
            <person name="Huang H."/>
            <person name="Hellens R.P."/>
            <person name="Schaffer R.J."/>
        </authorList>
    </citation>
    <scope>NUCLEOTIDE SEQUENCE [LARGE SCALE GENOMIC DNA]</scope>
    <source>
        <strain evidence="4">cv. Red5</strain>
    </source>
</reference>
<dbReference type="EMBL" id="NKQK01000025">
    <property type="protein sequence ID" value="PSR91693.1"/>
    <property type="molecule type" value="Genomic_DNA"/>
</dbReference>
<dbReference type="Pfam" id="PF23598">
    <property type="entry name" value="LRR_14"/>
    <property type="match status" value="1"/>
</dbReference>
<dbReference type="PANTHER" id="PTHR47186">
    <property type="entry name" value="LEUCINE-RICH REPEAT-CONTAINING PROTEIN 57"/>
    <property type="match status" value="1"/>
</dbReference>
<evidence type="ECO:0000313" key="3">
    <source>
        <dbReference type="EMBL" id="PSR91693.1"/>
    </source>
</evidence>
<name>A0A2R6PIU1_ACTCC</name>
<reference evidence="3 4" key="1">
    <citation type="submission" date="2017-07" db="EMBL/GenBank/DDBJ databases">
        <title>An improved, manually edited Actinidia chinensis var. chinensis (kiwifruit) genome highlights the challenges associated with draft genomes and gene prediction in plants.</title>
        <authorList>
            <person name="Pilkington S."/>
            <person name="Crowhurst R."/>
            <person name="Hilario E."/>
            <person name="Nardozza S."/>
            <person name="Fraser L."/>
            <person name="Peng Y."/>
            <person name="Gunaseelan K."/>
            <person name="Simpson R."/>
            <person name="Tahir J."/>
            <person name="Deroles S."/>
            <person name="Templeton K."/>
            <person name="Luo Z."/>
            <person name="Davy M."/>
            <person name="Cheng C."/>
            <person name="Mcneilage M."/>
            <person name="Scaglione D."/>
            <person name="Liu Y."/>
            <person name="Zhang Q."/>
            <person name="Datson P."/>
            <person name="De Silva N."/>
            <person name="Gardiner S."/>
            <person name="Bassett H."/>
            <person name="Chagne D."/>
            <person name="Mccallum J."/>
            <person name="Dzierzon H."/>
            <person name="Deng C."/>
            <person name="Wang Y.-Y."/>
            <person name="Barron N."/>
            <person name="Manako K."/>
            <person name="Bowen J."/>
            <person name="Foster T."/>
            <person name="Erridge Z."/>
            <person name="Tiffin H."/>
            <person name="Waite C."/>
            <person name="Davies K."/>
            <person name="Grierson E."/>
            <person name="Laing W."/>
            <person name="Kirk R."/>
            <person name="Chen X."/>
            <person name="Wood M."/>
            <person name="Montefiori M."/>
            <person name="Brummell D."/>
            <person name="Schwinn K."/>
            <person name="Catanach A."/>
            <person name="Fullerton C."/>
            <person name="Li D."/>
            <person name="Meiyalaghan S."/>
            <person name="Nieuwenhuizen N."/>
            <person name="Read N."/>
            <person name="Prakash R."/>
            <person name="Hunter D."/>
            <person name="Zhang H."/>
            <person name="Mckenzie M."/>
            <person name="Knabel M."/>
            <person name="Harris A."/>
            <person name="Allan A."/>
            <person name="Chen A."/>
            <person name="Janssen B."/>
            <person name="Plunkett B."/>
            <person name="Dwamena C."/>
            <person name="Voogd C."/>
            <person name="Leif D."/>
            <person name="Lafferty D."/>
            <person name="Souleyre E."/>
            <person name="Varkonyi-Gasic E."/>
            <person name="Gambi F."/>
            <person name="Hanley J."/>
            <person name="Yao J.-L."/>
            <person name="Cheung J."/>
            <person name="David K."/>
            <person name="Warren B."/>
            <person name="Marsh K."/>
            <person name="Snowden K."/>
            <person name="Lin-Wang K."/>
            <person name="Brian L."/>
            <person name="Martinez-Sanchez M."/>
            <person name="Wang M."/>
            <person name="Ileperuma N."/>
            <person name="Macnee N."/>
            <person name="Campin R."/>
            <person name="Mcatee P."/>
            <person name="Drummond R."/>
            <person name="Espley R."/>
            <person name="Ireland H."/>
            <person name="Wu R."/>
            <person name="Atkinson R."/>
            <person name="Karunairetnam S."/>
            <person name="Bulley S."/>
            <person name="Chunkath S."/>
            <person name="Hanley Z."/>
            <person name="Storey R."/>
            <person name="Thrimawithana A."/>
            <person name="Thomson S."/>
            <person name="David C."/>
            <person name="Testolin R."/>
        </authorList>
    </citation>
    <scope>NUCLEOTIDE SEQUENCE [LARGE SCALE GENOMIC DNA]</scope>
    <source>
        <strain evidence="4">cv. Red5</strain>
        <tissue evidence="3">Young leaf</tissue>
    </source>
</reference>
<dbReference type="Gramene" id="PSR91693">
    <property type="protein sequence ID" value="PSR91693"/>
    <property type="gene ID" value="CEY00_Acc29039"/>
</dbReference>
<keyword evidence="1" id="KW-0677">Repeat</keyword>
<evidence type="ECO:0000313" key="4">
    <source>
        <dbReference type="Proteomes" id="UP000241394"/>
    </source>
</evidence>
<dbReference type="SUPFAM" id="SSF52058">
    <property type="entry name" value="L domain-like"/>
    <property type="match status" value="1"/>
</dbReference>
<dbReference type="PANTHER" id="PTHR47186:SF65">
    <property type="entry name" value="NB-ARC DOMAIN-CONTAINING PROTEIN"/>
    <property type="match status" value="1"/>
</dbReference>
<dbReference type="OrthoDB" id="690341at2759"/>
<dbReference type="STRING" id="1590841.A0A2R6PIU1"/>
<dbReference type="InterPro" id="IPR032675">
    <property type="entry name" value="LRR_dom_sf"/>
</dbReference>
<accession>A0A2R6PIU1</accession>
<proteinExistence type="predicted"/>
<feature type="domain" description="Disease resistance R13L4/SHOC-2-like LRR" evidence="2">
    <location>
        <begin position="2"/>
        <end position="211"/>
    </location>
</feature>
<protein>
    <submittedName>
        <fullName evidence="3">Disease resistance protein</fullName>
    </submittedName>
</protein>
<dbReference type="Proteomes" id="UP000241394">
    <property type="component" value="Chromosome LG25"/>
</dbReference>
<sequence>MGIGSLSSLQKLCSIEANHDNNNGNVLREVGKLTQLRRVRILKLKREDGKVLCLSLEKLKNLQSLLVDAIQEDEIIDLDSLSSSPQRLRTLYLGGHLQHLPRWIPSAFNLVRVCLAFSKLRDSDSLRSLQDLPNLVNLEIFNAYDEEELCFKAGAFQNLETLMLAVLKELIWMRVEASSMPRLENLSLVTCKLMEDLPSGIEHLTNLEKLQLLDRPYSLISRLRGDLQGGDYWKVSHIPEVVIGGWKDGHWQGSFLSEIRRKKEECSSCLYLDSRDFDK</sequence>
<dbReference type="AlphaFoldDB" id="A0A2R6PIU1"/>
<dbReference type="InterPro" id="IPR055414">
    <property type="entry name" value="LRR_R13L4/SHOC2-like"/>
</dbReference>
<organism evidence="3 4">
    <name type="scientific">Actinidia chinensis var. chinensis</name>
    <name type="common">Chinese soft-hair kiwi</name>
    <dbReference type="NCBI Taxonomy" id="1590841"/>
    <lineage>
        <taxon>Eukaryota</taxon>
        <taxon>Viridiplantae</taxon>
        <taxon>Streptophyta</taxon>
        <taxon>Embryophyta</taxon>
        <taxon>Tracheophyta</taxon>
        <taxon>Spermatophyta</taxon>
        <taxon>Magnoliopsida</taxon>
        <taxon>eudicotyledons</taxon>
        <taxon>Gunneridae</taxon>
        <taxon>Pentapetalae</taxon>
        <taxon>asterids</taxon>
        <taxon>Ericales</taxon>
        <taxon>Actinidiaceae</taxon>
        <taxon>Actinidia</taxon>
    </lineage>
</organism>
<keyword evidence="4" id="KW-1185">Reference proteome</keyword>
<dbReference type="Gene3D" id="3.80.10.10">
    <property type="entry name" value="Ribonuclease Inhibitor"/>
    <property type="match status" value="1"/>
</dbReference>